<dbReference type="Gene3D" id="3.30.559.10">
    <property type="entry name" value="Chloramphenicol acetyltransferase-like domain"/>
    <property type="match status" value="1"/>
</dbReference>
<dbReference type="InterPro" id="IPR000089">
    <property type="entry name" value="Biotin_lipoyl"/>
</dbReference>
<organism evidence="16 18">
    <name type="scientific">Jeotgalicoccus coquinae</name>
    <dbReference type="NCBI Taxonomy" id="709509"/>
    <lineage>
        <taxon>Bacteria</taxon>
        <taxon>Bacillati</taxon>
        <taxon>Bacillota</taxon>
        <taxon>Bacilli</taxon>
        <taxon>Bacillales</taxon>
        <taxon>Staphylococcaceae</taxon>
        <taxon>Jeotgalicoccus</taxon>
    </lineage>
</organism>
<evidence type="ECO:0000256" key="4">
    <source>
        <dbReference type="ARBA" id="ARBA00011666"/>
    </source>
</evidence>
<dbReference type="EMBL" id="CAJEWA010000005">
    <property type="protein sequence ID" value="CAD2073541.1"/>
    <property type="molecule type" value="Genomic_DNA"/>
</dbReference>
<reference evidence="17 19" key="2">
    <citation type="submission" date="2020-08" db="EMBL/GenBank/DDBJ databases">
        <title>Genomic Encyclopedia of Type Strains, Phase IV (KMG-IV): sequencing the most valuable type-strain genomes for metagenomic binning, comparative biology and taxonomic classification.</title>
        <authorList>
            <person name="Goeker M."/>
        </authorList>
    </citation>
    <scope>NUCLEOTIDE SEQUENCE [LARGE SCALE GENOMIC DNA]</scope>
    <source>
        <strain evidence="17 19">DSM 22419</strain>
    </source>
</reference>
<dbReference type="Proteomes" id="UP000534001">
    <property type="component" value="Unassembled WGS sequence"/>
</dbReference>
<feature type="compositionally biased region" description="Low complexity" evidence="13">
    <location>
        <begin position="166"/>
        <end position="178"/>
    </location>
</feature>
<feature type="compositionally biased region" description="Acidic residues" evidence="13">
    <location>
        <begin position="97"/>
        <end position="111"/>
    </location>
</feature>
<dbReference type="Pfam" id="PF00198">
    <property type="entry name" value="2-oxoacid_dh"/>
    <property type="match status" value="1"/>
</dbReference>
<dbReference type="Proteomes" id="UP000545588">
    <property type="component" value="Unassembled WGS sequence"/>
</dbReference>
<comment type="function">
    <text evidence="1 12">E2 component of the 2-oxoglutarate dehydrogenase (OGDH) complex which catalyzes the second step in the conversion of 2-oxoglutarate to succinyl-CoA and CO(2).</text>
</comment>
<comment type="catalytic activity">
    <reaction evidence="11 12">
        <text>N(6)-[(R)-dihydrolipoyl]-L-lysyl-[protein] + succinyl-CoA = N(6)-[(R)-S(8)-succinyldihydrolipoyl]-L-lysyl-[protein] + CoA</text>
        <dbReference type="Rhea" id="RHEA:15213"/>
        <dbReference type="Rhea" id="RHEA-COMP:10475"/>
        <dbReference type="Rhea" id="RHEA-COMP:20092"/>
        <dbReference type="ChEBI" id="CHEBI:57287"/>
        <dbReference type="ChEBI" id="CHEBI:57292"/>
        <dbReference type="ChEBI" id="CHEBI:83100"/>
        <dbReference type="ChEBI" id="CHEBI:83120"/>
        <dbReference type="EC" id="2.3.1.61"/>
    </reaction>
</comment>
<proteinExistence type="inferred from homology"/>
<evidence type="ECO:0000256" key="11">
    <source>
        <dbReference type="ARBA" id="ARBA00052761"/>
    </source>
</evidence>
<dbReference type="PROSITE" id="PS00189">
    <property type="entry name" value="LIPOYL"/>
    <property type="match status" value="1"/>
</dbReference>
<dbReference type="InterPro" id="IPR036625">
    <property type="entry name" value="E3-bd_dom_sf"/>
</dbReference>
<evidence type="ECO:0000256" key="5">
    <source>
        <dbReference type="ARBA" id="ARBA00012945"/>
    </source>
</evidence>
<dbReference type="InterPro" id="IPR011053">
    <property type="entry name" value="Single_hybrid_motif"/>
</dbReference>
<dbReference type="FunFam" id="3.30.559.10:FF:000007">
    <property type="entry name" value="Dihydrolipoamide acetyltransferase component of pyruvate dehydrogenase complex"/>
    <property type="match status" value="1"/>
</dbReference>
<accession>A0A6V7R834</accession>
<evidence type="ECO:0000256" key="13">
    <source>
        <dbReference type="SAM" id="MobiDB-lite"/>
    </source>
</evidence>
<dbReference type="GO" id="GO:0004149">
    <property type="term" value="F:dihydrolipoyllysine-residue succinyltransferase activity"/>
    <property type="evidence" value="ECO:0007669"/>
    <property type="project" value="UniProtKB-UniRule"/>
</dbReference>
<sequence>MAEIIVPELAESITEGTISTWFKQVGDTVEKGENVLELETDKVNVEIVSEEAGVISELKAEEGDTVEVGQVIAVIGEGGGAPAAEKEEASDAKAEETESEEAVPAEEDESDALVVATPSARKLAREKGIKISDINPTDPRGLVRSQDVENHGNAPAPKAEAKQEAPKQAAPAQNAAPEKPVRREKMSRRRQTIAKRLLDVSQNTAMLTTFNEIDMTNVMELRKRKKESFQERNDGTRLGFMSFFTKAATAALRKYPAVNAEIDGTDFIYKEFFDVSIAVSTDEGLVVPVVRDTDRKTFAEIENDIASLAKKAKDKKLSLDDMAGGSFTITNGGVFGSLMSTPIINGTQAAILGMHTIQKRPVAVGDDIEIRPMMYIALSYDHRIIDGAESVGFLKTIKELIENPEDLLLEG</sequence>
<dbReference type="InterPro" id="IPR050537">
    <property type="entry name" value="2-oxoacid_dehydrogenase"/>
</dbReference>
<dbReference type="NCBIfam" id="TIGR01347">
    <property type="entry name" value="sucB"/>
    <property type="match status" value="1"/>
</dbReference>
<evidence type="ECO:0000256" key="6">
    <source>
        <dbReference type="ARBA" id="ARBA00019511"/>
    </source>
</evidence>
<keyword evidence="7 12" id="KW-0816">Tricarboxylic acid cycle</keyword>
<dbReference type="UniPathway" id="UPA00868">
    <property type="reaction ID" value="UER00840"/>
</dbReference>
<keyword evidence="10 12" id="KW-0012">Acyltransferase</keyword>
<evidence type="ECO:0000256" key="9">
    <source>
        <dbReference type="ARBA" id="ARBA00022823"/>
    </source>
</evidence>
<dbReference type="InterPro" id="IPR023213">
    <property type="entry name" value="CAT-like_dom_sf"/>
</dbReference>
<evidence type="ECO:0000256" key="7">
    <source>
        <dbReference type="ARBA" id="ARBA00022532"/>
    </source>
</evidence>
<protein>
    <recommendedName>
        <fullName evidence="6 12">Dihydrolipoyllysine-residue succinyltransferase component of 2-oxoglutarate dehydrogenase complex</fullName>
        <ecNumber evidence="5 12">2.3.1.61</ecNumber>
    </recommendedName>
    <alternativeName>
        <fullName evidence="12">2-oxoglutarate dehydrogenase complex component E2</fullName>
    </alternativeName>
</protein>
<feature type="domain" description="Lipoyl-binding" evidence="14">
    <location>
        <begin position="1"/>
        <end position="76"/>
    </location>
</feature>
<evidence type="ECO:0000256" key="1">
    <source>
        <dbReference type="ARBA" id="ARBA00004052"/>
    </source>
</evidence>
<dbReference type="NCBIfam" id="NF004309">
    <property type="entry name" value="PRK05704.1"/>
    <property type="match status" value="1"/>
</dbReference>
<dbReference type="SUPFAM" id="SSF51230">
    <property type="entry name" value="Single hybrid motif"/>
    <property type="match status" value="1"/>
</dbReference>
<evidence type="ECO:0000313" key="17">
    <source>
        <dbReference type="EMBL" id="MBB6422992.1"/>
    </source>
</evidence>
<dbReference type="Pfam" id="PF02817">
    <property type="entry name" value="E3_binding"/>
    <property type="match status" value="1"/>
</dbReference>
<dbReference type="CDD" id="cd06849">
    <property type="entry name" value="lipoyl_domain"/>
    <property type="match status" value="1"/>
</dbReference>
<evidence type="ECO:0000259" key="15">
    <source>
        <dbReference type="PROSITE" id="PS51826"/>
    </source>
</evidence>
<dbReference type="EC" id="2.3.1.61" evidence="5 12"/>
<dbReference type="Gene3D" id="4.10.320.10">
    <property type="entry name" value="E3-binding domain"/>
    <property type="match status" value="1"/>
</dbReference>
<keyword evidence="9 12" id="KW-0450">Lipoyl</keyword>
<evidence type="ECO:0000313" key="19">
    <source>
        <dbReference type="Proteomes" id="UP000545588"/>
    </source>
</evidence>
<dbReference type="InterPro" id="IPR003016">
    <property type="entry name" value="2-oxoA_DH_lipoyl-BS"/>
</dbReference>
<feature type="domain" description="Peripheral subunit-binding (PSBD)" evidence="15">
    <location>
        <begin position="115"/>
        <end position="152"/>
    </location>
</feature>
<evidence type="ECO:0000256" key="3">
    <source>
        <dbReference type="ARBA" id="ARBA00007317"/>
    </source>
</evidence>
<dbReference type="GO" id="GO:0033512">
    <property type="term" value="P:L-lysine catabolic process to acetyl-CoA via saccharopine"/>
    <property type="evidence" value="ECO:0007669"/>
    <property type="project" value="UniProtKB-UniRule"/>
</dbReference>
<feature type="region of interest" description="Disordered" evidence="13">
    <location>
        <begin position="79"/>
        <end position="114"/>
    </location>
</feature>
<dbReference type="InterPro" id="IPR006255">
    <property type="entry name" value="SucB"/>
</dbReference>
<dbReference type="InterPro" id="IPR001078">
    <property type="entry name" value="2-oxoacid_DH_actylTfrase"/>
</dbReference>
<dbReference type="GO" id="GO:0045252">
    <property type="term" value="C:oxoglutarate dehydrogenase complex"/>
    <property type="evidence" value="ECO:0007669"/>
    <property type="project" value="UniProtKB-UniRule"/>
</dbReference>
<dbReference type="SUPFAM" id="SSF47005">
    <property type="entry name" value="Peripheral subunit-binding domain of 2-oxo acid dehydrogenase complex"/>
    <property type="match status" value="1"/>
</dbReference>
<dbReference type="GO" id="GO:0005829">
    <property type="term" value="C:cytosol"/>
    <property type="evidence" value="ECO:0007669"/>
    <property type="project" value="TreeGrafter"/>
</dbReference>
<gene>
    <name evidence="16" type="primary">odhB</name>
    <name evidence="17" type="ORF">HNR41_000918</name>
    <name evidence="16" type="ORF">JEOCOQ751_00690</name>
</gene>
<dbReference type="PROSITE" id="PS50968">
    <property type="entry name" value="BIOTINYL_LIPOYL"/>
    <property type="match status" value="1"/>
</dbReference>
<dbReference type="EMBL" id="JACHFF010000001">
    <property type="protein sequence ID" value="MBB6422992.1"/>
    <property type="molecule type" value="Genomic_DNA"/>
</dbReference>
<evidence type="ECO:0000256" key="8">
    <source>
        <dbReference type="ARBA" id="ARBA00022679"/>
    </source>
</evidence>
<evidence type="ECO:0000313" key="18">
    <source>
        <dbReference type="Proteomes" id="UP000534001"/>
    </source>
</evidence>
<keyword evidence="8 12" id="KW-0808">Transferase</keyword>
<name>A0A6V7R834_9STAP</name>
<feature type="compositionally biased region" description="Basic and acidic residues" evidence="13">
    <location>
        <begin position="84"/>
        <end position="96"/>
    </location>
</feature>
<comment type="similarity">
    <text evidence="3 12">Belongs to the 2-oxoacid dehydrogenase family.</text>
</comment>
<evidence type="ECO:0000256" key="10">
    <source>
        <dbReference type="ARBA" id="ARBA00023315"/>
    </source>
</evidence>
<dbReference type="GO" id="GO:0006099">
    <property type="term" value="P:tricarboxylic acid cycle"/>
    <property type="evidence" value="ECO:0007669"/>
    <property type="project" value="UniProtKB-UniRule"/>
</dbReference>
<dbReference type="RefSeq" id="WP_184282176.1">
    <property type="nucleotide sequence ID" value="NZ_BMCO01000001.1"/>
</dbReference>
<evidence type="ECO:0000259" key="14">
    <source>
        <dbReference type="PROSITE" id="PS50968"/>
    </source>
</evidence>
<dbReference type="Pfam" id="PF00364">
    <property type="entry name" value="Biotin_lipoyl"/>
    <property type="match status" value="1"/>
</dbReference>
<dbReference type="AlphaFoldDB" id="A0A6V7R834"/>
<comment type="subunit">
    <text evidence="4">Forms a 24-polypeptide structural core with octahedral symmetry. Part of the 2-oxoglutarate dehydrogenase (OGDH) complex composed of E1 (2-oxoglutarate dehydrogenase), E2 (dihydrolipoamide succinyltransferase) and E3 (dihydrolipoamide dehydrogenase); the complex contains multiple copies of the three enzymatic components (E1, E2 and E3).</text>
</comment>
<evidence type="ECO:0000313" key="16">
    <source>
        <dbReference type="EMBL" id="CAD2073541.1"/>
    </source>
</evidence>
<comment type="pathway">
    <text evidence="2 12">Amino-acid degradation; L-lysine degradation via saccharopine pathway; glutaryl-CoA from L-lysine: step 6/6.</text>
</comment>
<evidence type="ECO:0000256" key="12">
    <source>
        <dbReference type="RuleBase" id="RU361138"/>
    </source>
</evidence>
<evidence type="ECO:0000256" key="2">
    <source>
        <dbReference type="ARBA" id="ARBA00005145"/>
    </source>
</evidence>
<keyword evidence="19" id="KW-1185">Reference proteome</keyword>
<dbReference type="PROSITE" id="PS51826">
    <property type="entry name" value="PSBD"/>
    <property type="match status" value="1"/>
</dbReference>
<dbReference type="InterPro" id="IPR004167">
    <property type="entry name" value="PSBD"/>
</dbReference>
<comment type="caution">
    <text evidence="16">The sequence shown here is derived from an EMBL/GenBank/DDBJ whole genome shotgun (WGS) entry which is preliminary data.</text>
</comment>
<dbReference type="SUPFAM" id="SSF52777">
    <property type="entry name" value="CoA-dependent acyltransferases"/>
    <property type="match status" value="1"/>
</dbReference>
<dbReference type="Gene3D" id="2.40.50.100">
    <property type="match status" value="1"/>
</dbReference>
<comment type="cofactor">
    <cofactor evidence="12">
        <name>(R)-lipoate</name>
        <dbReference type="ChEBI" id="CHEBI:83088"/>
    </cofactor>
    <text evidence="12">Binds 1 lipoyl cofactor covalently.</text>
</comment>
<feature type="region of interest" description="Disordered" evidence="13">
    <location>
        <begin position="127"/>
        <end position="190"/>
    </location>
</feature>
<dbReference type="PANTHER" id="PTHR43416">
    <property type="entry name" value="DIHYDROLIPOYLLYSINE-RESIDUE SUCCINYLTRANSFERASE COMPONENT OF 2-OXOGLUTARATE DEHYDROGENASE COMPLEX, MITOCHONDRIAL-RELATED"/>
    <property type="match status" value="1"/>
</dbReference>
<reference evidence="16 18" key="1">
    <citation type="submission" date="2020-07" db="EMBL/GenBank/DDBJ databases">
        <authorList>
            <person name="Criscuolo A."/>
        </authorList>
    </citation>
    <scope>NUCLEOTIDE SEQUENCE [LARGE SCALE GENOMIC DNA]</scope>
    <source>
        <strain evidence="16">CIP111751</strain>
    </source>
</reference>
<dbReference type="PANTHER" id="PTHR43416:SF5">
    <property type="entry name" value="DIHYDROLIPOYLLYSINE-RESIDUE SUCCINYLTRANSFERASE COMPONENT OF 2-OXOGLUTARATE DEHYDROGENASE COMPLEX, MITOCHONDRIAL"/>
    <property type="match status" value="1"/>
</dbReference>